<dbReference type="AlphaFoldDB" id="A0A233S4T7"/>
<dbReference type="EMBL" id="MCGQ01000034">
    <property type="protein sequence ID" value="OXY90678.1"/>
    <property type="molecule type" value="Genomic_DNA"/>
</dbReference>
<feature type="domain" description="SF3 helicase" evidence="4">
    <location>
        <begin position="184"/>
        <end position="343"/>
    </location>
</feature>
<dbReference type="PANTHER" id="PTHR35372">
    <property type="entry name" value="ATP BINDING PROTEIN-RELATED"/>
    <property type="match status" value="1"/>
</dbReference>
<organism evidence="5 6">
    <name type="scientific">Streptomyces diastatochromogenes</name>
    <dbReference type="NCBI Taxonomy" id="42236"/>
    <lineage>
        <taxon>Bacteria</taxon>
        <taxon>Bacillati</taxon>
        <taxon>Actinomycetota</taxon>
        <taxon>Actinomycetes</taxon>
        <taxon>Kitasatosporales</taxon>
        <taxon>Streptomycetaceae</taxon>
        <taxon>Streptomyces</taxon>
    </lineage>
</organism>
<dbReference type="NCBIfam" id="TIGR01613">
    <property type="entry name" value="primase_Cterm"/>
    <property type="match status" value="1"/>
</dbReference>
<keyword evidence="6" id="KW-1185">Reference proteome</keyword>
<dbReference type="Proteomes" id="UP000215483">
    <property type="component" value="Unassembled WGS sequence"/>
</dbReference>
<dbReference type="InterPro" id="IPR051620">
    <property type="entry name" value="ORF904-like_C"/>
</dbReference>
<dbReference type="InterPro" id="IPR014818">
    <property type="entry name" value="Phage/plasmid_primase_P4_C"/>
</dbReference>
<dbReference type="Gene3D" id="3.40.50.300">
    <property type="entry name" value="P-loop containing nucleotide triphosphate hydrolases"/>
    <property type="match status" value="1"/>
</dbReference>
<dbReference type="InterPro" id="IPR006500">
    <property type="entry name" value="Helicase_put_C_phage/plasmid"/>
</dbReference>
<dbReference type="InterPro" id="IPR027417">
    <property type="entry name" value="P-loop_NTPase"/>
</dbReference>
<dbReference type="Pfam" id="PF08706">
    <property type="entry name" value="D5_N"/>
    <property type="match status" value="1"/>
</dbReference>
<dbReference type="SMART" id="SM00885">
    <property type="entry name" value="D5_N"/>
    <property type="match status" value="1"/>
</dbReference>
<evidence type="ECO:0000256" key="2">
    <source>
        <dbReference type="ARBA" id="ARBA00022801"/>
    </source>
</evidence>
<evidence type="ECO:0000256" key="3">
    <source>
        <dbReference type="ARBA" id="ARBA00022840"/>
    </source>
</evidence>
<comment type="caution">
    <text evidence="5">The sequence shown here is derived from an EMBL/GenBank/DDBJ whole genome shotgun (WGS) entry which is preliminary data.</text>
</comment>
<dbReference type="Pfam" id="PF19263">
    <property type="entry name" value="DUF5906"/>
    <property type="match status" value="1"/>
</dbReference>
<dbReference type="PROSITE" id="PS51206">
    <property type="entry name" value="SF3_HELICASE_1"/>
    <property type="match status" value="1"/>
</dbReference>
<dbReference type="GO" id="GO:0005524">
    <property type="term" value="F:ATP binding"/>
    <property type="evidence" value="ECO:0007669"/>
    <property type="project" value="UniProtKB-KW"/>
</dbReference>
<sequence length="477" mass="52518">MDLNNIDLQAVLGALLQAQGESSASDVGTMADDDLAIHALNNRFGGNLTFGKQRGWAHFPSDGHRWTVDLDGFGITAEVQSMLRELRRSEKDQRRSQYLGSKTRRDAVVDMLKGLPETRFSGEWDANPDLLAVPNGVVNLRTGALDDGQPDQRITRAATVPYDPDAECPRWLRFLEEIFPDDPDMPAYIQRLLGYGITGRTSEQCFAVFYGAGSNGKSVLLTVLRKILGEHAATVPFDMFTTTGAKRGGPDAELLVGARLALASETNRSAVLDSAAIKNATGGEEMNVNPKYRDPYSFNPQALILLATNYKPSVREQDTGTWRRIKLIPFSRYFAPDERDNNLHETLEAEYPGILAWLVRGAMDWYREGLADPDSVRKAVSAYKDESDTLAGFFPGAFVLDPGKRVFLSEVWTEYQAWADAEGVDPYRQSSTLSKAIQERSGGEVTSQRGAKGKAVLVGIRKASEQERNGPGIFAAD</sequence>
<dbReference type="RefSeq" id="WP_094220497.1">
    <property type="nucleotide sequence ID" value="NZ_MCGQ01000034.1"/>
</dbReference>
<evidence type="ECO:0000256" key="1">
    <source>
        <dbReference type="ARBA" id="ARBA00022741"/>
    </source>
</evidence>
<keyword evidence="2" id="KW-0378">Hydrolase</keyword>
<dbReference type="InterPro" id="IPR045455">
    <property type="entry name" value="NrS-1_pol-like_helicase"/>
</dbReference>
<dbReference type="InterPro" id="IPR014015">
    <property type="entry name" value="Helicase_SF3_DNA-vir"/>
</dbReference>
<protein>
    <recommendedName>
        <fullName evidence="4">SF3 helicase domain-containing protein</fullName>
    </recommendedName>
</protein>
<accession>A0A233S4T7</accession>
<dbReference type="SUPFAM" id="SSF52540">
    <property type="entry name" value="P-loop containing nucleoside triphosphate hydrolases"/>
    <property type="match status" value="1"/>
</dbReference>
<dbReference type="GO" id="GO:0016787">
    <property type="term" value="F:hydrolase activity"/>
    <property type="evidence" value="ECO:0007669"/>
    <property type="project" value="UniProtKB-KW"/>
</dbReference>
<dbReference type="PANTHER" id="PTHR35372:SF2">
    <property type="entry name" value="SF3 HELICASE DOMAIN-CONTAINING PROTEIN"/>
    <property type="match status" value="1"/>
</dbReference>
<reference evidence="5 6" key="1">
    <citation type="submission" date="2016-07" db="EMBL/GenBank/DDBJ databases">
        <title>Draft genome of Streptomyces diastatochromogenes.</title>
        <authorList>
            <person name="Podduturi R."/>
            <person name="Lukassen M.B."/>
            <person name="Clausen N."/>
            <person name="Nielsen J.L."/>
            <person name="Jorgensen N.O."/>
        </authorList>
    </citation>
    <scope>NUCLEOTIDE SEQUENCE [LARGE SCALE GENOMIC DNA]</scope>
    <source>
        <strain evidence="5 6">DSM 40608</strain>
    </source>
</reference>
<keyword evidence="1" id="KW-0547">Nucleotide-binding</keyword>
<proteinExistence type="predicted"/>
<gene>
    <name evidence="5" type="ORF">BEK98_32700</name>
</gene>
<evidence type="ECO:0000313" key="5">
    <source>
        <dbReference type="EMBL" id="OXY90678.1"/>
    </source>
</evidence>
<evidence type="ECO:0000259" key="4">
    <source>
        <dbReference type="PROSITE" id="PS51206"/>
    </source>
</evidence>
<keyword evidence="3" id="KW-0067">ATP-binding</keyword>
<dbReference type="OrthoDB" id="9763644at2"/>
<evidence type="ECO:0000313" key="6">
    <source>
        <dbReference type="Proteomes" id="UP000215483"/>
    </source>
</evidence>
<name>A0A233S4T7_STRDA</name>